<evidence type="ECO:0008006" key="3">
    <source>
        <dbReference type="Google" id="ProtNLM"/>
    </source>
</evidence>
<organism evidence="1 2">
    <name type="scientific">Clathrus columnatus</name>
    <dbReference type="NCBI Taxonomy" id="1419009"/>
    <lineage>
        <taxon>Eukaryota</taxon>
        <taxon>Fungi</taxon>
        <taxon>Dikarya</taxon>
        <taxon>Basidiomycota</taxon>
        <taxon>Agaricomycotina</taxon>
        <taxon>Agaricomycetes</taxon>
        <taxon>Phallomycetidae</taxon>
        <taxon>Phallales</taxon>
        <taxon>Clathraceae</taxon>
        <taxon>Clathrus</taxon>
    </lineage>
</organism>
<accession>A0AAV5ADZ2</accession>
<keyword evidence="2" id="KW-1185">Reference proteome</keyword>
<sequence>MEDESPTDLKLFYCRPDSEIKFIDRGAYFFGLLDMTRDSDLTQSFRENVLKRDKKGVDVERHRDLKPWHIIPSAKGSEYMQIVCKWRNNTDKPEIEDINDVRNGVLVNWFSRMYLNSGSFGVLHVRLFEIEIQRAKLVYIQTPNFALSVDEVLPPTTKPHQSTTFHFTPHSLNPECDISEKELLQEFRYPTVVDDWPKDWPPAFLWDFNYGVAIAMEYGNKEAIDTMDSKVRVRYRYYEEFYFPSGFERINPRAQPEVRDEIQNHRKERAQRERSGQHRFKGNEEEQKFLDSMADVLCLSMLFSKSPSVEDESKKQEQEHRLTVEKVNAWRMTDEC</sequence>
<dbReference type="EMBL" id="BPWL01000005">
    <property type="protein sequence ID" value="GJJ10150.1"/>
    <property type="molecule type" value="Genomic_DNA"/>
</dbReference>
<gene>
    <name evidence="1" type="ORF">Clacol_004376</name>
</gene>
<evidence type="ECO:0000313" key="2">
    <source>
        <dbReference type="Proteomes" id="UP001050691"/>
    </source>
</evidence>
<name>A0AAV5ADZ2_9AGAM</name>
<comment type="caution">
    <text evidence="1">The sequence shown here is derived from an EMBL/GenBank/DDBJ whole genome shotgun (WGS) entry which is preliminary data.</text>
</comment>
<evidence type="ECO:0000313" key="1">
    <source>
        <dbReference type="EMBL" id="GJJ10150.1"/>
    </source>
</evidence>
<reference evidence="1" key="1">
    <citation type="submission" date="2021-10" db="EMBL/GenBank/DDBJ databases">
        <title>De novo Genome Assembly of Clathrus columnatus (Basidiomycota, Fungi) Using Illumina and Nanopore Sequence Data.</title>
        <authorList>
            <person name="Ogiso-Tanaka E."/>
            <person name="Itagaki H."/>
            <person name="Hosoya T."/>
            <person name="Hosaka K."/>
        </authorList>
    </citation>
    <scope>NUCLEOTIDE SEQUENCE</scope>
    <source>
        <strain evidence="1">MO-923</strain>
    </source>
</reference>
<proteinExistence type="predicted"/>
<dbReference type="Proteomes" id="UP001050691">
    <property type="component" value="Unassembled WGS sequence"/>
</dbReference>
<dbReference type="AlphaFoldDB" id="A0AAV5ADZ2"/>
<protein>
    <recommendedName>
        <fullName evidence="3">HNH nuclease domain-containing protein</fullName>
    </recommendedName>
</protein>